<name>T1IYN8_STRMM</name>
<dbReference type="PROSITE" id="PS00237">
    <property type="entry name" value="G_PROTEIN_RECEP_F1_1"/>
    <property type="match status" value="1"/>
</dbReference>
<dbReference type="GO" id="GO:0005886">
    <property type="term" value="C:plasma membrane"/>
    <property type="evidence" value="ECO:0007669"/>
    <property type="project" value="UniProtKB-SubCell"/>
</dbReference>
<evidence type="ECO:0000256" key="10">
    <source>
        <dbReference type="RuleBase" id="RU046427"/>
    </source>
</evidence>
<evidence type="ECO:0000256" key="2">
    <source>
        <dbReference type="ARBA" id="ARBA00022475"/>
    </source>
</evidence>
<dbReference type="PRINTS" id="PR00896">
    <property type="entry name" value="VASOPRESSINR"/>
</dbReference>
<dbReference type="OMA" id="LHQDPHE"/>
<dbReference type="GO" id="GO:0032870">
    <property type="term" value="P:cellular response to hormone stimulus"/>
    <property type="evidence" value="ECO:0007669"/>
    <property type="project" value="TreeGrafter"/>
</dbReference>
<dbReference type="Pfam" id="PF00001">
    <property type="entry name" value="7tm_1"/>
    <property type="match status" value="1"/>
</dbReference>
<evidence type="ECO:0000256" key="9">
    <source>
        <dbReference type="ARBA" id="ARBA00023224"/>
    </source>
</evidence>
<accession>T1IYN8</accession>
<comment type="similarity">
    <text evidence="10">Belongs to the G-protein coupled receptor 1 family. Vasopressin/oxytocin receptor subfamily.</text>
</comment>
<dbReference type="EMBL" id="JH431693">
    <property type="status" value="NOT_ANNOTATED_CDS"/>
    <property type="molecule type" value="Genomic_DNA"/>
</dbReference>
<dbReference type="HOGENOM" id="CLU_009579_15_2_1"/>
<keyword evidence="4 10" id="KW-1133">Transmembrane helix</keyword>
<keyword evidence="9 10" id="KW-0807">Transducer</keyword>
<keyword evidence="13" id="KW-1185">Reference proteome</keyword>
<keyword evidence="2" id="KW-1003">Cell membrane</keyword>
<keyword evidence="6 10" id="KW-0472">Membrane</keyword>
<dbReference type="InterPro" id="IPR017452">
    <property type="entry name" value="GPCR_Rhodpsn_7TM"/>
</dbReference>
<dbReference type="CDD" id="cd15382">
    <property type="entry name" value="7tmA_AKHR"/>
    <property type="match status" value="1"/>
</dbReference>
<dbReference type="PROSITE" id="PS50262">
    <property type="entry name" value="G_PROTEIN_RECEP_F1_2"/>
    <property type="match status" value="1"/>
</dbReference>
<dbReference type="EnsemblMetazoa" id="SMAR006353-RA">
    <property type="protein sequence ID" value="SMAR006353-PA"/>
    <property type="gene ID" value="SMAR006353"/>
</dbReference>
<feature type="domain" description="G-protein coupled receptors family 1 profile" evidence="11">
    <location>
        <begin position="54"/>
        <end position="325"/>
    </location>
</feature>
<dbReference type="PANTHER" id="PTHR24241:SF59">
    <property type="entry name" value="ADIPOKINETIC HORMONE RECEPTOR, ISOFORM C"/>
    <property type="match status" value="1"/>
</dbReference>
<keyword evidence="8 10" id="KW-0325">Glycoprotein</keyword>
<evidence type="ECO:0000259" key="11">
    <source>
        <dbReference type="PROSITE" id="PS50262"/>
    </source>
</evidence>
<evidence type="ECO:0000256" key="1">
    <source>
        <dbReference type="ARBA" id="ARBA00004651"/>
    </source>
</evidence>
<reference evidence="13" key="1">
    <citation type="submission" date="2011-05" db="EMBL/GenBank/DDBJ databases">
        <authorList>
            <person name="Richards S.R."/>
            <person name="Qu J."/>
            <person name="Jiang H."/>
            <person name="Jhangiani S.N."/>
            <person name="Agravi P."/>
            <person name="Goodspeed R."/>
            <person name="Gross S."/>
            <person name="Mandapat C."/>
            <person name="Jackson L."/>
            <person name="Mathew T."/>
            <person name="Pu L."/>
            <person name="Thornton R."/>
            <person name="Saada N."/>
            <person name="Wilczek-Boney K.B."/>
            <person name="Lee S."/>
            <person name="Kovar C."/>
            <person name="Wu Y."/>
            <person name="Scherer S.E."/>
            <person name="Worley K.C."/>
            <person name="Muzny D.M."/>
            <person name="Gibbs R."/>
        </authorList>
    </citation>
    <scope>NUCLEOTIDE SEQUENCE</scope>
    <source>
        <strain evidence="13">Brora</strain>
    </source>
</reference>
<dbReference type="PhylomeDB" id="T1IYN8"/>
<keyword evidence="5 10" id="KW-0297">G-protein coupled receptor</keyword>
<dbReference type="eggNOG" id="KOG3656">
    <property type="taxonomic scope" value="Eukaryota"/>
</dbReference>
<reference evidence="12" key="2">
    <citation type="submission" date="2015-02" db="UniProtKB">
        <authorList>
            <consortium name="EnsemblMetazoa"/>
        </authorList>
    </citation>
    <scope>IDENTIFICATION</scope>
</reference>
<comment type="subcellular location">
    <subcellularLocation>
        <location evidence="1 10">Cell membrane</location>
        <topology evidence="1 10">Multi-pass membrane protein</topology>
    </subcellularLocation>
</comment>
<dbReference type="InterPro" id="IPR000276">
    <property type="entry name" value="GPCR_Rhodpsn"/>
</dbReference>
<keyword evidence="7 10" id="KW-0675">Receptor</keyword>
<keyword evidence="3 10" id="KW-0812">Transmembrane</keyword>
<dbReference type="PANTHER" id="PTHR24241">
    <property type="entry name" value="NEUROPEPTIDE RECEPTOR-RELATED G-PROTEIN COUPLED RECEPTOR"/>
    <property type="match status" value="1"/>
</dbReference>
<protein>
    <recommendedName>
        <fullName evidence="11">G-protein coupled receptors family 1 profile domain-containing protein</fullName>
    </recommendedName>
</protein>
<feature type="transmembrane region" description="Helical" evidence="10">
    <location>
        <begin position="113"/>
        <end position="134"/>
    </location>
</feature>
<dbReference type="SUPFAM" id="SSF81321">
    <property type="entry name" value="Family A G protein-coupled receptor-like"/>
    <property type="match status" value="1"/>
</dbReference>
<dbReference type="Proteomes" id="UP000014500">
    <property type="component" value="Unassembled WGS sequence"/>
</dbReference>
<evidence type="ECO:0000313" key="12">
    <source>
        <dbReference type="EnsemblMetazoa" id="SMAR006353-PA"/>
    </source>
</evidence>
<evidence type="ECO:0000313" key="13">
    <source>
        <dbReference type="Proteomes" id="UP000014500"/>
    </source>
</evidence>
<feature type="transmembrane region" description="Helical" evidence="10">
    <location>
        <begin position="155"/>
        <end position="177"/>
    </location>
</feature>
<organism evidence="12 13">
    <name type="scientific">Strigamia maritima</name>
    <name type="common">European centipede</name>
    <name type="synonym">Geophilus maritimus</name>
    <dbReference type="NCBI Taxonomy" id="126957"/>
    <lineage>
        <taxon>Eukaryota</taxon>
        <taxon>Metazoa</taxon>
        <taxon>Ecdysozoa</taxon>
        <taxon>Arthropoda</taxon>
        <taxon>Myriapoda</taxon>
        <taxon>Chilopoda</taxon>
        <taxon>Pleurostigmophora</taxon>
        <taxon>Geophilomorpha</taxon>
        <taxon>Linotaeniidae</taxon>
        <taxon>Strigamia</taxon>
    </lineage>
</organism>
<feature type="transmembrane region" description="Helical" evidence="10">
    <location>
        <begin position="76"/>
        <end position="101"/>
    </location>
</feature>
<dbReference type="GO" id="GO:0005000">
    <property type="term" value="F:vasopressin receptor activity"/>
    <property type="evidence" value="ECO:0007669"/>
    <property type="project" value="InterPro"/>
</dbReference>
<evidence type="ECO:0000256" key="4">
    <source>
        <dbReference type="ARBA" id="ARBA00022989"/>
    </source>
</evidence>
<feature type="transmembrane region" description="Helical" evidence="10">
    <location>
        <begin position="202"/>
        <end position="229"/>
    </location>
</feature>
<feature type="transmembrane region" description="Helical" evidence="10">
    <location>
        <begin position="309"/>
        <end position="336"/>
    </location>
</feature>
<dbReference type="STRING" id="126957.T1IYN8"/>
<dbReference type="PRINTS" id="PR00237">
    <property type="entry name" value="GPCRRHODOPSN"/>
</dbReference>
<evidence type="ECO:0000256" key="8">
    <source>
        <dbReference type="ARBA" id="ARBA00023180"/>
    </source>
</evidence>
<evidence type="ECO:0000256" key="3">
    <source>
        <dbReference type="ARBA" id="ARBA00022692"/>
    </source>
</evidence>
<evidence type="ECO:0000256" key="6">
    <source>
        <dbReference type="ARBA" id="ARBA00023136"/>
    </source>
</evidence>
<evidence type="ECO:0000256" key="7">
    <source>
        <dbReference type="ARBA" id="ARBA00023170"/>
    </source>
</evidence>
<proteinExistence type="inferred from homology"/>
<dbReference type="InterPro" id="IPR001817">
    <property type="entry name" value="Vasoprsn_rcpt"/>
</dbReference>
<dbReference type="GO" id="GO:0042277">
    <property type="term" value="F:peptide binding"/>
    <property type="evidence" value="ECO:0007669"/>
    <property type="project" value="TreeGrafter"/>
</dbReference>
<feature type="transmembrane region" description="Helical" evidence="10">
    <location>
        <begin position="41"/>
        <end position="64"/>
    </location>
</feature>
<feature type="transmembrane region" description="Helical" evidence="10">
    <location>
        <begin position="272"/>
        <end position="294"/>
    </location>
</feature>
<dbReference type="Gene3D" id="1.20.1070.10">
    <property type="entry name" value="Rhodopsin 7-helix transmembrane proteins"/>
    <property type="match status" value="1"/>
</dbReference>
<sequence>MSLQLSTTSSLWLQDNKSYTNDSQNQFPPELQFGEHHLVSIVTYSVLMVISGIGNLSVLVSLVFRRRKKKSLVDLMLIHLAVGDLLVTFVMMPLEIAWAATVSWWAGDAMCRIFAFFRTFGLFLSSFVLVCISIDRYFAVLHPMAIYYSYRRGKLMLIGAWIMSTICSIPQIIVFHVERHGQITWFEQCVTFNSFPSRIYELAYYMFGMIAMYGLPLVVIIVSYGAILIEISMKSHEYKEQVQSSALGECRLRRSGFGNLSRARTKTLKMTVLIVAVFVMCWTPYYVMCLWYWFAPESAKQVDPRIQKALFLFASSNSCMNPIVYGMFSFNCTLTLRPSTREEKRSKYLDSHRWSERTVVTNNLLDVESQDDPNGTCIAKVVTFPASMSTKESQDSD</sequence>
<evidence type="ECO:0000256" key="5">
    <source>
        <dbReference type="ARBA" id="ARBA00023040"/>
    </source>
</evidence>
<dbReference type="AlphaFoldDB" id="T1IYN8"/>
<dbReference type="GO" id="GO:0097003">
    <property type="term" value="F:adipokinetic hormone receptor activity"/>
    <property type="evidence" value="ECO:0007669"/>
    <property type="project" value="TreeGrafter"/>
</dbReference>